<dbReference type="AlphaFoldDB" id="A0A5A7QHF3"/>
<evidence type="ECO:0000313" key="3">
    <source>
        <dbReference type="Proteomes" id="UP000325081"/>
    </source>
</evidence>
<comment type="caution">
    <text evidence="2">The sequence shown here is derived from an EMBL/GenBank/DDBJ whole genome shotgun (WGS) entry which is preliminary data.</text>
</comment>
<keyword evidence="2" id="KW-0067">ATP-binding</keyword>
<feature type="region of interest" description="Disordered" evidence="1">
    <location>
        <begin position="132"/>
        <end position="151"/>
    </location>
</feature>
<organism evidence="2 3">
    <name type="scientific">Striga asiatica</name>
    <name type="common">Asiatic witchweed</name>
    <name type="synonym">Buchnera asiatica</name>
    <dbReference type="NCBI Taxonomy" id="4170"/>
    <lineage>
        <taxon>Eukaryota</taxon>
        <taxon>Viridiplantae</taxon>
        <taxon>Streptophyta</taxon>
        <taxon>Embryophyta</taxon>
        <taxon>Tracheophyta</taxon>
        <taxon>Spermatophyta</taxon>
        <taxon>Magnoliopsida</taxon>
        <taxon>eudicotyledons</taxon>
        <taxon>Gunneridae</taxon>
        <taxon>Pentapetalae</taxon>
        <taxon>asterids</taxon>
        <taxon>lamiids</taxon>
        <taxon>Lamiales</taxon>
        <taxon>Orobanchaceae</taxon>
        <taxon>Buchnereae</taxon>
        <taxon>Striga</taxon>
    </lineage>
</organism>
<dbReference type="Proteomes" id="UP000325081">
    <property type="component" value="Unassembled WGS sequence"/>
</dbReference>
<sequence>MRWTECGGQQVAVGWWCLRKSTPPLPPAPPAEALHCRFPNSPPSAIPAPPASDIPVAEAGTSRSAAYSFIYPTSATHDRCSRPVASSFIYPTSAVLPPVSPLMKSLRQGCGGERGSYSGYSRELHIQDAPRSMMSGDIGRSNFGSDEDADL</sequence>
<keyword evidence="2" id="KW-0378">Hydrolase</keyword>
<proteinExistence type="predicted"/>
<accession>A0A5A7QHF3</accession>
<keyword evidence="3" id="KW-1185">Reference proteome</keyword>
<keyword evidence="2" id="KW-0547">Nucleotide-binding</keyword>
<name>A0A5A7QHF3_STRAF</name>
<gene>
    <name evidence="2" type="ORF">STAS_21429</name>
</gene>
<reference evidence="3" key="1">
    <citation type="journal article" date="2019" name="Curr. Biol.">
        <title>Genome Sequence of Striga asiatica Provides Insight into the Evolution of Plant Parasitism.</title>
        <authorList>
            <person name="Yoshida S."/>
            <person name="Kim S."/>
            <person name="Wafula E.K."/>
            <person name="Tanskanen J."/>
            <person name="Kim Y.M."/>
            <person name="Honaas L."/>
            <person name="Yang Z."/>
            <person name="Spallek T."/>
            <person name="Conn C.E."/>
            <person name="Ichihashi Y."/>
            <person name="Cheong K."/>
            <person name="Cui S."/>
            <person name="Der J.P."/>
            <person name="Gundlach H."/>
            <person name="Jiao Y."/>
            <person name="Hori C."/>
            <person name="Ishida J.K."/>
            <person name="Kasahara H."/>
            <person name="Kiba T."/>
            <person name="Kim M.S."/>
            <person name="Koo N."/>
            <person name="Laohavisit A."/>
            <person name="Lee Y.H."/>
            <person name="Lumba S."/>
            <person name="McCourt P."/>
            <person name="Mortimer J.C."/>
            <person name="Mutuku J.M."/>
            <person name="Nomura T."/>
            <person name="Sasaki-Sekimoto Y."/>
            <person name="Seto Y."/>
            <person name="Wang Y."/>
            <person name="Wakatake T."/>
            <person name="Sakakibara H."/>
            <person name="Demura T."/>
            <person name="Yamaguchi S."/>
            <person name="Yoneyama K."/>
            <person name="Manabe R.I."/>
            <person name="Nelson D.C."/>
            <person name="Schulman A.H."/>
            <person name="Timko M.P."/>
            <person name="dePamphilis C.W."/>
            <person name="Choi D."/>
            <person name="Shirasu K."/>
        </authorList>
    </citation>
    <scope>NUCLEOTIDE SEQUENCE [LARGE SCALE GENOMIC DNA]</scope>
    <source>
        <strain evidence="3">cv. UVA1</strain>
    </source>
</reference>
<dbReference type="GO" id="GO:0004386">
    <property type="term" value="F:helicase activity"/>
    <property type="evidence" value="ECO:0007669"/>
    <property type="project" value="UniProtKB-KW"/>
</dbReference>
<evidence type="ECO:0000256" key="1">
    <source>
        <dbReference type="SAM" id="MobiDB-lite"/>
    </source>
</evidence>
<evidence type="ECO:0000313" key="2">
    <source>
        <dbReference type="EMBL" id="GER44524.1"/>
    </source>
</evidence>
<dbReference type="EMBL" id="BKCP01006993">
    <property type="protein sequence ID" value="GER44524.1"/>
    <property type="molecule type" value="Genomic_DNA"/>
</dbReference>
<keyword evidence="2" id="KW-0347">Helicase</keyword>
<protein>
    <submittedName>
        <fullName evidence="2">DEA(D/H)-box RNA helicase family protein</fullName>
    </submittedName>
</protein>